<sequence length="268" mass="29309">MTDHPFPASPPDQLDNPTLGILASRRTIRKFEDRPVAPETVAAIEDAARQTATSQSLSAWSAIRVKDPRTREAIAQICGHARIARAPLLYVFAADEHRNLRIARAKGVSVDADTPFSTSALFFQAYDDAVLAVHAAETAAESLGLGAVILGAITFDLERVIDLLHLPRHVFPVLGLALGYPAKVPELKPRPPRGAQFFDDVYPDDAANPDPLAPLADFDREVRDYYLRRNPDNPISSFTDYVAGIGRTPVTRPRPIVRAIARQGFATD</sequence>
<dbReference type="EMBL" id="WHZY01000003">
    <property type="protein sequence ID" value="NEG77910.1"/>
    <property type="molecule type" value="Genomic_DNA"/>
</dbReference>
<dbReference type="InterPro" id="IPR000415">
    <property type="entry name" value="Nitroreductase-like"/>
</dbReference>
<dbReference type="Proteomes" id="UP000469763">
    <property type="component" value="Unassembled WGS sequence"/>
</dbReference>
<keyword evidence="2 5" id="KW-0285">Flavoprotein</keyword>
<keyword evidence="5" id="KW-0521">NADP</keyword>
<dbReference type="Pfam" id="PF00881">
    <property type="entry name" value="Nitroreductase"/>
    <property type="match status" value="1"/>
</dbReference>
<gene>
    <name evidence="7" type="ORF">GFD22_02750</name>
</gene>
<accession>A0A7K3TH20</accession>
<evidence type="ECO:0000256" key="3">
    <source>
        <dbReference type="ARBA" id="ARBA00022643"/>
    </source>
</evidence>
<dbReference type="AlphaFoldDB" id="A0A7K3TH20"/>
<evidence type="ECO:0000256" key="5">
    <source>
        <dbReference type="PIRNR" id="PIRNR005426"/>
    </source>
</evidence>
<comment type="similarity">
    <text evidence="1 5">Belongs to the flavin oxidoreductase frp family.</text>
</comment>
<evidence type="ECO:0000259" key="6">
    <source>
        <dbReference type="Pfam" id="PF00881"/>
    </source>
</evidence>
<dbReference type="OrthoDB" id="3181400at2"/>
<dbReference type="PANTHER" id="PTHR43425">
    <property type="entry name" value="OXYGEN-INSENSITIVE NADPH NITROREDUCTASE"/>
    <property type="match status" value="1"/>
</dbReference>
<proteinExistence type="inferred from homology"/>
<dbReference type="SUPFAM" id="SSF55469">
    <property type="entry name" value="FMN-dependent nitroreductase-like"/>
    <property type="match status" value="1"/>
</dbReference>
<keyword evidence="4 5" id="KW-0560">Oxidoreductase</keyword>
<comment type="caution">
    <text evidence="7">The sequence shown here is derived from an EMBL/GenBank/DDBJ whole genome shotgun (WGS) entry which is preliminary data.</text>
</comment>
<name>A0A7K3TH20_9BIFI</name>
<evidence type="ECO:0000256" key="2">
    <source>
        <dbReference type="ARBA" id="ARBA00022630"/>
    </source>
</evidence>
<evidence type="ECO:0000313" key="8">
    <source>
        <dbReference type="Proteomes" id="UP000469763"/>
    </source>
</evidence>
<keyword evidence="8" id="KW-1185">Reference proteome</keyword>
<dbReference type="InterPro" id="IPR029479">
    <property type="entry name" value="Nitroreductase"/>
</dbReference>
<dbReference type="RefSeq" id="WP_152350461.1">
    <property type="nucleotide sequence ID" value="NZ_WBSN01000009.1"/>
</dbReference>
<dbReference type="Gene3D" id="3.40.109.10">
    <property type="entry name" value="NADH Oxidase"/>
    <property type="match status" value="1"/>
</dbReference>
<dbReference type="GO" id="GO:0016491">
    <property type="term" value="F:oxidoreductase activity"/>
    <property type="evidence" value="ECO:0007669"/>
    <property type="project" value="UniProtKB-UniRule"/>
</dbReference>
<organism evidence="7 8">
    <name type="scientific">Bifidobacterium avesanii</name>
    <dbReference type="NCBI Taxonomy" id="1798157"/>
    <lineage>
        <taxon>Bacteria</taxon>
        <taxon>Bacillati</taxon>
        <taxon>Actinomycetota</taxon>
        <taxon>Actinomycetes</taxon>
        <taxon>Bifidobacteriales</taxon>
        <taxon>Bifidobacteriaceae</taxon>
        <taxon>Bifidobacterium</taxon>
    </lineage>
</organism>
<keyword evidence="3 5" id="KW-0288">FMN</keyword>
<protein>
    <submittedName>
        <fullName evidence="7">NADPH-dependent oxidoreductase</fullName>
    </submittedName>
</protein>
<dbReference type="PIRSF" id="PIRSF005426">
    <property type="entry name" value="Frp"/>
    <property type="match status" value="1"/>
</dbReference>
<feature type="domain" description="Nitroreductase" evidence="6">
    <location>
        <begin position="23"/>
        <end position="180"/>
    </location>
</feature>
<evidence type="ECO:0000313" key="7">
    <source>
        <dbReference type="EMBL" id="NEG77910.1"/>
    </source>
</evidence>
<evidence type="ECO:0000256" key="4">
    <source>
        <dbReference type="ARBA" id="ARBA00023002"/>
    </source>
</evidence>
<dbReference type="PANTHER" id="PTHR43425:SF2">
    <property type="entry name" value="OXYGEN-INSENSITIVE NADPH NITROREDUCTASE"/>
    <property type="match status" value="1"/>
</dbReference>
<evidence type="ECO:0000256" key="1">
    <source>
        <dbReference type="ARBA" id="ARBA00008366"/>
    </source>
</evidence>
<dbReference type="InterPro" id="IPR016446">
    <property type="entry name" value="Flavin_OxRdtase_Frp"/>
</dbReference>
<reference evidence="7 8" key="1">
    <citation type="submission" date="2019-10" db="EMBL/GenBank/DDBJ databases">
        <title>Bifidobacterium from non-human primates.</title>
        <authorList>
            <person name="Modesto M."/>
        </authorList>
    </citation>
    <scope>NUCLEOTIDE SEQUENCE [LARGE SCALE GENOMIC DNA]</scope>
    <source>
        <strain evidence="7 8">TREC</strain>
    </source>
</reference>